<gene>
    <name evidence="2" type="ORF">K457DRAFT_131029</name>
</gene>
<accession>A0A197JCD8</accession>
<dbReference type="AlphaFoldDB" id="A0A197JCD8"/>
<proteinExistence type="predicted"/>
<dbReference type="Proteomes" id="UP000078512">
    <property type="component" value="Unassembled WGS sequence"/>
</dbReference>
<keyword evidence="1" id="KW-1133">Transmembrane helix</keyword>
<dbReference type="EMBL" id="KV442142">
    <property type="protein sequence ID" value="OAQ22782.1"/>
    <property type="molecule type" value="Genomic_DNA"/>
</dbReference>
<keyword evidence="1" id="KW-0472">Membrane</keyword>
<name>A0A197JCD8_9FUNG</name>
<sequence>MVSKHILICFLRTAPTNPSVLSTDVLRGIVTSMLLAIVGGFFVIIVQSAREGVTVWLYKHFPKNRGKLYVMATSRAGSYLDVLGLFNLLGGFPMFTVLLLLTIGFLGQAFSGLVVSTKNIPTDLCIPNNGCFSTGFGQNPLEGYNNATNIPQAATTGYLSMSRFVLQDLNNTITSGYPWASSNPRRFTAANFPAAIHQVPLERLSRRVEFTGIYDTVQIYGVGLMVQYANGTSVLLKAGVTEATPPTEVYNGWFIGNVTANYTDSSSKIRPFALTTSSAAGIALLLGTSFEQGFGDLQSVSEARDRLVSGNNTDITSTTYLGAFAHQSWLAIVDITFRGRNEGQHSRLEFSTISNLRQVSSSDSTLLFSAVVTNLNANLKVLGNHSRDLQAAYRQEDIKSAEFENGDLLSYVTTCFAMAVSQTRPIGMIKGYEQAGIITPAISINLVLAIPLLLITIAFLVPYAIVTIKLYTNNDNWLSYKLHVDAREYIINLCHSRFIVNKPRNDGEVLTIIHEDHGDDGPIFEREGLDV</sequence>
<feature type="transmembrane region" description="Helical" evidence="1">
    <location>
        <begin position="446"/>
        <end position="471"/>
    </location>
</feature>
<evidence type="ECO:0000313" key="3">
    <source>
        <dbReference type="Proteomes" id="UP000078512"/>
    </source>
</evidence>
<evidence type="ECO:0000256" key="1">
    <source>
        <dbReference type="SAM" id="Phobius"/>
    </source>
</evidence>
<organism evidence="2 3">
    <name type="scientific">Linnemannia elongata AG-77</name>
    <dbReference type="NCBI Taxonomy" id="1314771"/>
    <lineage>
        <taxon>Eukaryota</taxon>
        <taxon>Fungi</taxon>
        <taxon>Fungi incertae sedis</taxon>
        <taxon>Mucoromycota</taxon>
        <taxon>Mortierellomycotina</taxon>
        <taxon>Mortierellomycetes</taxon>
        <taxon>Mortierellales</taxon>
        <taxon>Mortierellaceae</taxon>
        <taxon>Linnemannia</taxon>
    </lineage>
</organism>
<feature type="transmembrane region" description="Helical" evidence="1">
    <location>
        <begin position="32"/>
        <end position="58"/>
    </location>
</feature>
<feature type="transmembrane region" description="Helical" evidence="1">
    <location>
        <begin position="79"/>
        <end position="106"/>
    </location>
</feature>
<keyword evidence="3" id="KW-1185">Reference proteome</keyword>
<dbReference type="OrthoDB" id="2354750at2759"/>
<evidence type="ECO:0000313" key="2">
    <source>
        <dbReference type="EMBL" id="OAQ22782.1"/>
    </source>
</evidence>
<keyword evidence="1" id="KW-0812">Transmembrane</keyword>
<reference evidence="2 3" key="1">
    <citation type="submission" date="2016-05" db="EMBL/GenBank/DDBJ databases">
        <title>Genome sequencing reveals origins of a unique bacterial endosymbiosis in the earliest lineages of terrestrial Fungi.</title>
        <authorList>
            <consortium name="DOE Joint Genome Institute"/>
            <person name="Uehling J."/>
            <person name="Gryganskyi A."/>
            <person name="Hameed K."/>
            <person name="Tschaplinski T."/>
            <person name="Misztal P."/>
            <person name="Wu S."/>
            <person name="Desiro A."/>
            <person name="Vande Pol N."/>
            <person name="Du Z.-Y."/>
            <person name="Zienkiewicz A."/>
            <person name="Zienkiewicz K."/>
            <person name="Morin E."/>
            <person name="Tisserant E."/>
            <person name="Splivallo R."/>
            <person name="Hainaut M."/>
            <person name="Henrissat B."/>
            <person name="Ohm R."/>
            <person name="Kuo A."/>
            <person name="Yan J."/>
            <person name="Lipzen A."/>
            <person name="Nolan M."/>
            <person name="Labutti K."/>
            <person name="Barry K."/>
            <person name="Goldstein A."/>
            <person name="Labbe J."/>
            <person name="Schadt C."/>
            <person name="Tuskan G."/>
            <person name="Grigoriev I."/>
            <person name="Martin F."/>
            <person name="Vilgalys R."/>
            <person name="Bonito G."/>
        </authorList>
    </citation>
    <scope>NUCLEOTIDE SEQUENCE [LARGE SCALE GENOMIC DNA]</scope>
    <source>
        <strain evidence="2 3">AG-77</strain>
    </source>
</reference>
<protein>
    <submittedName>
        <fullName evidence="2">Uncharacterized protein</fullName>
    </submittedName>
</protein>